<accession>A0A7I8VHU4</accession>
<evidence type="ECO:0000313" key="4">
    <source>
        <dbReference type="EMBL" id="CAD5115004.1"/>
    </source>
</evidence>
<dbReference type="InterPro" id="IPR036236">
    <property type="entry name" value="Znf_C2H2_sf"/>
</dbReference>
<comment type="caution">
    <text evidence="4">The sequence shown here is derived from an EMBL/GenBank/DDBJ whole genome shotgun (WGS) entry which is preliminary data.</text>
</comment>
<reference evidence="4 5" key="1">
    <citation type="submission" date="2020-08" db="EMBL/GenBank/DDBJ databases">
        <authorList>
            <person name="Hejnol A."/>
        </authorList>
    </citation>
    <scope>NUCLEOTIDE SEQUENCE [LARGE SCALE GENOMIC DNA]</scope>
</reference>
<dbReference type="SMART" id="SM00355">
    <property type="entry name" value="ZnF_C2H2"/>
    <property type="match status" value="2"/>
</dbReference>
<keyword evidence="1" id="KW-0863">Zinc-finger</keyword>
<keyword evidence="1" id="KW-0862">Zinc</keyword>
<evidence type="ECO:0000256" key="1">
    <source>
        <dbReference type="PROSITE-ProRule" id="PRU00042"/>
    </source>
</evidence>
<dbReference type="InterPro" id="IPR013087">
    <property type="entry name" value="Znf_C2H2_type"/>
</dbReference>
<feature type="region of interest" description="Disordered" evidence="2">
    <location>
        <begin position="111"/>
        <end position="135"/>
    </location>
</feature>
<organism evidence="4 5">
    <name type="scientific">Dimorphilus gyrociliatus</name>
    <dbReference type="NCBI Taxonomy" id="2664684"/>
    <lineage>
        <taxon>Eukaryota</taxon>
        <taxon>Metazoa</taxon>
        <taxon>Spiralia</taxon>
        <taxon>Lophotrochozoa</taxon>
        <taxon>Annelida</taxon>
        <taxon>Polychaeta</taxon>
        <taxon>Polychaeta incertae sedis</taxon>
        <taxon>Dinophilidae</taxon>
        <taxon>Dimorphilus</taxon>
    </lineage>
</organism>
<dbReference type="PROSITE" id="PS00028">
    <property type="entry name" value="ZINC_FINGER_C2H2_1"/>
    <property type="match status" value="2"/>
</dbReference>
<keyword evidence="1" id="KW-0479">Metal-binding</keyword>
<evidence type="ECO:0000259" key="3">
    <source>
        <dbReference type="PROSITE" id="PS50157"/>
    </source>
</evidence>
<evidence type="ECO:0000256" key="2">
    <source>
        <dbReference type="SAM" id="MobiDB-lite"/>
    </source>
</evidence>
<dbReference type="Proteomes" id="UP000549394">
    <property type="component" value="Unassembled WGS sequence"/>
</dbReference>
<protein>
    <submittedName>
        <fullName evidence="4">DgyrCDS4026</fullName>
    </submittedName>
</protein>
<dbReference type="SUPFAM" id="SSF57667">
    <property type="entry name" value="beta-beta-alpha zinc fingers"/>
    <property type="match status" value="1"/>
</dbReference>
<feature type="domain" description="C2H2-type" evidence="3">
    <location>
        <begin position="351"/>
        <end position="378"/>
    </location>
</feature>
<proteinExistence type="predicted"/>
<dbReference type="OrthoDB" id="30289at2759"/>
<dbReference type="EMBL" id="CAJFCJ010000005">
    <property type="protein sequence ID" value="CAD5115004.1"/>
    <property type="molecule type" value="Genomic_DNA"/>
</dbReference>
<dbReference type="AlphaFoldDB" id="A0A7I8VHU4"/>
<keyword evidence="5" id="KW-1185">Reference proteome</keyword>
<dbReference type="Gene3D" id="3.30.160.60">
    <property type="entry name" value="Classic Zinc Finger"/>
    <property type="match status" value="1"/>
</dbReference>
<name>A0A7I8VHU4_9ANNE</name>
<dbReference type="PROSITE" id="PS50157">
    <property type="entry name" value="ZINC_FINGER_C2H2_2"/>
    <property type="match status" value="1"/>
</dbReference>
<dbReference type="GO" id="GO:0008270">
    <property type="term" value="F:zinc ion binding"/>
    <property type="evidence" value="ECO:0007669"/>
    <property type="project" value="UniProtKB-KW"/>
</dbReference>
<sequence length="491" mass="57077">MQRRVFLLWNPFTGNGTSSDYDGECFLNVNNLKDGEKYYLKQKISDHTEAYEVDDKSDTVDKQVTLFSVGFSNQPQLIHFSENKRRKIDYSDTEYDSSSIEAAVGQQFSSSVSEASSEITEPSPTKPKATEKKANKRRGSCAEGFTWYECSNIEDCEEQIKQHCESNGFTYKTEFDEILHQEDISWAQKSHETFWEAEHNNQYWYPFNSTPFWIIGKRDYKCSEMDTKTSCEAKIFIKQIITFPDIQTKNKEDLSCLEEYKALCEEVDEYLKGYHQVELKYFIGIPEISVHNHMKLNQISIVGAPESKIRKICNKDDGFVVVWPCPVCDKKFKALSCTKRHIYSHIRTHMHFCVICSKSFMRPEQVRNHARVHHPDKEAPLCVGERDHTDEVFQMPINEVRIPRSEVYKDSCHMIVTHDDLKNPKQRKRRETNASGIGVDEGQSEVAEAVLQVERATDNEYLAEIYECLHCRFRDQSFTAVQNHECKAQTN</sequence>
<gene>
    <name evidence="4" type="ORF">DGYR_LOCUS3790</name>
</gene>
<evidence type="ECO:0000313" key="5">
    <source>
        <dbReference type="Proteomes" id="UP000549394"/>
    </source>
</evidence>